<reference evidence="1 2" key="3">
    <citation type="journal article" date="2022" name="Microbiol. Spectr.">
        <title>Folding features and dynamics of 3D genome architecture in plant fungal pathogens.</title>
        <authorList>
            <person name="Xia C."/>
        </authorList>
    </citation>
    <scope>NUCLEOTIDE SEQUENCE [LARGE SCALE GENOMIC DNA]</scope>
    <source>
        <strain evidence="1 2">93-210</strain>
    </source>
</reference>
<reference evidence="2" key="2">
    <citation type="journal article" date="2018" name="Mol. Plant Microbe Interact.">
        <title>Genome sequence resources for the wheat stripe rust pathogen (Puccinia striiformis f. sp. tritici) and the barley stripe rust pathogen (Puccinia striiformis f. sp. hordei).</title>
        <authorList>
            <person name="Xia C."/>
            <person name="Wang M."/>
            <person name="Yin C."/>
            <person name="Cornejo O.E."/>
            <person name="Hulbert S.H."/>
            <person name="Chen X."/>
        </authorList>
    </citation>
    <scope>NUCLEOTIDE SEQUENCE [LARGE SCALE GENOMIC DNA]</scope>
    <source>
        <strain evidence="2">93-210</strain>
    </source>
</reference>
<gene>
    <name evidence="1" type="ORF">MJO28_000779</name>
</gene>
<organism evidence="1 2">
    <name type="scientific">Puccinia striiformis f. sp. tritici</name>
    <dbReference type="NCBI Taxonomy" id="168172"/>
    <lineage>
        <taxon>Eukaryota</taxon>
        <taxon>Fungi</taxon>
        <taxon>Dikarya</taxon>
        <taxon>Basidiomycota</taxon>
        <taxon>Pucciniomycotina</taxon>
        <taxon>Pucciniomycetes</taxon>
        <taxon>Pucciniales</taxon>
        <taxon>Pucciniaceae</taxon>
        <taxon>Puccinia</taxon>
    </lineage>
</organism>
<comment type="caution">
    <text evidence="1">The sequence shown here is derived from an EMBL/GenBank/DDBJ whole genome shotgun (WGS) entry which is preliminary data.</text>
</comment>
<proteinExistence type="predicted"/>
<reference evidence="2" key="1">
    <citation type="journal article" date="2018" name="BMC Genomics">
        <title>Genomic insights into host adaptation between the wheat stripe rust pathogen (Puccinia striiformis f. sp. tritici) and the barley stripe rust pathogen (Puccinia striiformis f. sp. hordei).</title>
        <authorList>
            <person name="Xia C."/>
            <person name="Wang M."/>
            <person name="Yin C."/>
            <person name="Cornejo O.E."/>
            <person name="Hulbert S.H."/>
            <person name="Chen X."/>
        </authorList>
    </citation>
    <scope>NUCLEOTIDE SEQUENCE [LARGE SCALE GENOMIC DNA]</scope>
    <source>
        <strain evidence="2">93-210</strain>
    </source>
</reference>
<dbReference type="EMBL" id="CM045865">
    <property type="protein sequence ID" value="KAI7962685.1"/>
    <property type="molecule type" value="Genomic_DNA"/>
</dbReference>
<accession>A0ACC0EYF0</accession>
<evidence type="ECO:0000313" key="1">
    <source>
        <dbReference type="EMBL" id="KAI7962685.1"/>
    </source>
</evidence>
<protein>
    <submittedName>
        <fullName evidence="1">Uncharacterized protein</fullName>
    </submittedName>
</protein>
<sequence length="359" mass="41306">MFRASSESRVAEDAASAAREAHGVNGAAPALVHQGHIPVGQPLGHAGQALGAGPADTTIREPSKYSLMKMRFREMWKSMKMKFKKMFDFSWTRRMFDFSWTRRQWHRVWSDDDELVYHHPYVPLHQQHPYGPPVQMHGHPYASPGYAVPYVSSSAPHWIETPGHQVYEELSATRVGTWLPHDKTIAAEGLPNYFRTSGYIVQDENKLYRVLAYIKHKDQNKYPLVREEIKEYARHNLGQSLVHTTEVRRKMSQLTSHLFEHGVEGGLDDIDAFARRNNYNIAVVYQRGEISHAEYFAHRPLSPYSEGIIMKDGDFELFSAAFAHWLNMQPNQSHKLNSGRAHQFEQTLPNHAKKLFMLS</sequence>
<name>A0ACC0EYF0_9BASI</name>
<keyword evidence="2" id="KW-1185">Reference proteome</keyword>
<evidence type="ECO:0000313" key="2">
    <source>
        <dbReference type="Proteomes" id="UP001060170"/>
    </source>
</evidence>
<dbReference type="Proteomes" id="UP001060170">
    <property type="component" value="Chromosome 1"/>
</dbReference>